<dbReference type="SUPFAM" id="SSF52540">
    <property type="entry name" value="P-loop containing nucleoside triphosphate hydrolases"/>
    <property type="match status" value="1"/>
</dbReference>
<organism evidence="1 2">
    <name type="scientific">Entomospira nematocerorum</name>
    <dbReference type="NCBI Taxonomy" id="2719987"/>
    <lineage>
        <taxon>Bacteria</taxon>
        <taxon>Pseudomonadati</taxon>
        <taxon>Spirochaetota</taxon>
        <taxon>Spirochaetia</taxon>
        <taxon>Spirochaetales</taxon>
        <taxon>Spirochaetaceae</taxon>
        <taxon>Entomospira</taxon>
    </lineage>
</organism>
<name>A0A968GES9_9SPIO</name>
<keyword evidence="2" id="KW-1185">Reference proteome</keyword>
<reference evidence="1" key="1">
    <citation type="submission" date="2020-03" db="EMBL/GenBank/DDBJ databases">
        <title>Spirochaetal bacteria isolated from arthropods constitute a novel genus Entomospira genus novum within the order Spirochaetales.</title>
        <authorList>
            <person name="Grana-Miraglia L."/>
            <person name="Sikutova S."/>
            <person name="Fingerle V."/>
            <person name="Sing A."/>
            <person name="Castillo-Ramirez S."/>
            <person name="Margos G."/>
            <person name="Rudolf I."/>
        </authorList>
    </citation>
    <scope>NUCLEOTIDE SEQUENCE</scope>
    <source>
        <strain evidence="1">BR208</strain>
    </source>
</reference>
<protein>
    <recommendedName>
        <fullName evidence="3">Asp23/Gls24 family envelope stress response protein</fullName>
    </recommendedName>
</protein>
<sequence length="280" mass="31787">MLKGVKVYALVGKSGTGKSFRAKLIAERHSIDIIVDDGLIIYHNKILAGKSAKNEKYSINAVRVAIFDEASHRQEAISALEHVKFKRILLLGTSDRMVEKIADRLNLPEIFKTLRIEDISTPEEIALAKKNRSEGKHVIPVPVVEIQQRLPHLIYDRISLFFKSPSGWFGKNARKEVEKTVVRPQFQDGKRGAITISEAAISQMVLHCVQEFDRTIHPEKVKIRRVHGDQFIVRLTISTPYKAQMSETLYALQAFIVRGIEKYTGIMLKEVHISIGKIIR</sequence>
<proteinExistence type="predicted"/>
<dbReference type="InterPro" id="IPR027417">
    <property type="entry name" value="P-loop_NTPase"/>
</dbReference>
<dbReference type="EMBL" id="JAATLK010000001">
    <property type="protein sequence ID" value="NIZ46960.1"/>
    <property type="molecule type" value="Genomic_DNA"/>
</dbReference>
<accession>A0A968GES9</accession>
<dbReference type="Proteomes" id="UP000752013">
    <property type="component" value="Unassembled WGS sequence"/>
</dbReference>
<comment type="caution">
    <text evidence="1">The sequence shown here is derived from an EMBL/GenBank/DDBJ whole genome shotgun (WGS) entry which is preliminary data.</text>
</comment>
<evidence type="ECO:0000313" key="2">
    <source>
        <dbReference type="Proteomes" id="UP000752013"/>
    </source>
</evidence>
<evidence type="ECO:0008006" key="3">
    <source>
        <dbReference type="Google" id="ProtNLM"/>
    </source>
</evidence>
<gene>
    <name evidence="1" type="ORF">HCT46_03400</name>
</gene>
<dbReference type="AlphaFoldDB" id="A0A968GES9"/>
<evidence type="ECO:0000313" key="1">
    <source>
        <dbReference type="EMBL" id="NIZ46960.1"/>
    </source>
</evidence>